<sequence length="447" mass="51489">MGKTLKISVILFLISFIFSSLIFATKIEPEKLQRDFEFIITLLKEAYIDPNGLVKNPEFTELVDDVRRKLNKPMDSFEFFKAVSPIFHYLNDYHCSIELPISNDSQIFPMTLYVIDNNIYVVFSLVEDVPIKSKVLAIDGIPSAQIIKEFEQYTITKDNSSRKEHEISRYINLIPTFWNKKSVEIEFEYNGSIKRKNIKAITMKEYRRKVQESKKSKLPYEFERKGNIGILRIGSFEIKGNLFVDFREFLNKVFRENKDMTDLVVDIRRNFGGKPQSVIEVLGHFVNKELSVKRRVKVKNSKYNIQALAGIGVRYDTNTEGKVIEATYSWVIPPRSPVFNGRVWVLIDNGIASAAITFVDIVQSHGIGRIIGERPIYSSHFTMGGINHYLPNAKIYVYIPAAITSYSSPNRIVPDYELTITTEERLERLTGVSDPVLEKVIKIIKNK</sequence>
<dbReference type="GO" id="GO:0006508">
    <property type="term" value="P:proteolysis"/>
    <property type="evidence" value="ECO:0007669"/>
    <property type="project" value="InterPro"/>
</dbReference>
<dbReference type="InterPro" id="IPR005151">
    <property type="entry name" value="Tail-specific_protease"/>
</dbReference>
<dbReference type="GO" id="GO:0007165">
    <property type="term" value="P:signal transduction"/>
    <property type="evidence" value="ECO:0007669"/>
    <property type="project" value="TreeGrafter"/>
</dbReference>
<evidence type="ECO:0000313" key="2">
    <source>
        <dbReference type="EMBL" id="SHH23539.1"/>
    </source>
</evidence>
<dbReference type="PANTHER" id="PTHR32060">
    <property type="entry name" value="TAIL-SPECIFIC PROTEASE"/>
    <property type="match status" value="1"/>
</dbReference>
<dbReference type="PANTHER" id="PTHR32060:SF30">
    <property type="entry name" value="CARBOXY-TERMINAL PROCESSING PROTEASE CTPA"/>
    <property type="match status" value="1"/>
</dbReference>
<keyword evidence="3" id="KW-1185">Reference proteome</keyword>
<dbReference type="Proteomes" id="UP000242592">
    <property type="component" value="Unassembled WGS sequence"/>
</dbReference>
<organism evidence="2 3">
    <name type="scientific">Thermosipho atlanticus DSM 15807</name>
    <dbReference type="NCBI Taxonomy" id="1123380"/>
    <lineage>
        <taxon>Bacteria</taxon>
        <taxon>Thermotogati</taxon>
        <taxon>Thermotogota</taxon>
        <taxon>Thermotogae</taxon>
        <taxon>Thermotogales</taxon>
        <taxon>Fervidobacteriaceae</taxon>
        <taxon>Thermosipho</taxon>
    </lineage>
</organism>
<protein>
    <submittedName>
        <fullName evidence="2">Peptidase family S41</fullName>
    </submittedName>
</protein>
<proteinExistence type="predicted"/>
<dbReference type="GO" id="GO:0004175">
    <property type="term" value="F:endopeptidase activity"/>
    <property type="evidence" value="ECO:0007669"/>
    <property type="project" value="TreeGrafter"/>
</dbReference>
<dbReference type="GO" id="GO:0030288">
    <property type="term" value="C:outer membrane-bounded periplasmic space"/>
    <property type="evidence" value="ECO:0007669"/>
    <property type="project" value="TreeGrafter"/>
</dbReference>
<dbReference type="InterPro" id="IPR029045">
    <property type="entry name" value="ClpP/crotonase-like_dom_sf"/>
</dbReference>
<feature type="domain" description="Tail specific protease" evidence="1">
    <location>
        <begin position="194"/>
        <end position="419"/>
    </location>
</feature>
<dbReference type="EMBL" id="FQXN01000001">
    <property type="protein sequence ID" value="SHH23539.1"/>
    <property type="molecule type" value="Genomic_DNA"/>
</dbReference>
<evidence type="ECO:0000313" key="3">
    <source>
        <dbReference type="Proteomes" id="UP000242592"/>
    </source>
</evidence>
<dbReference type="STRING" id="1123380.SAMN02745199_0441"/>
<evidence type="ECO:0000259" key="1">
    <source>
        <dbReference type="SMART" id="SM00245"/>
    </source>
</evidence>
<dbReference type="SMART" id="SM00245">
    <property type="entry name" value="TSPc"/>
    <property type="match status" value="1"/>
</dbReference>
<gene>
    <name evidence="2" type="ORF">SAMN02745199_0441</name>
</gene>
<name>A0A1M5RBW9_9BACT</name>
<dbReference type="GO" id="GO:0008236">
    <property type="term" value="F:serine-type peptidase activity"/>
    <property type="evidence" value="ECO:0007669"/>
    <property type="project" value="InterPro"/>
</dbReference>
<dbReference type="Pfam" id="PF03572">
    <property type="entry name" value="Peptidase_S41"/>
    <property type="match status" value="1"/>
</dbReference>
<dbReference type="AlphaFoldDB" id="A0A1M5RBW9"/>
<dbReference type="RefSeq" id="WP_234946708.1">
    <property type="nucleotide sequence ID" value="NZ_FQXN01000001.1"/>
</dbReference>
<dbReference type="SUPFAM" id="SSF52096">
    <property type="entry name" value="ClpP/crotonase"/>
    <property type="match status" value="1"/>
</dbReference>
<accession>A0A1M5RBW9</accession>
<reference evidence="3" key="1">
    <citation type="submission" date="2016-11" db="EMBL/GenBank/DDBJ databases">
        <authorList>
            <person name="Varghese N."/>
            <person name="Submissions S."/>
        </authorList>
    </citation>
    <scope>NUCLEOTIDE SEQUENCE [LARGE SCALE GENOMIC DNA]</scope>
    <source>
        <strain evidence="3">DSM 15807</strain>
    </source>
</reference>
<dbReference type="Gene3D" id="3.90.226.10">
    <property type="entry name" value="2-enoyl-CoA Hydratase, Chain A, domain 1"/>
    <property type="match status" value="1"/>
</dbReference>